<evidence type="ECO:0000313" key="5">
    <source>
        <dbReference type="Proteomes" id="UP000602284"/>
    </source>
</evidence>
<reference evidence="4 5" key="1">
    <citation type="submission" date="2021-01" db="EMBL/GenBank/DDBJ databases">
        <title>Tumebacillus sp. strain ITR2 16S ribosomal RNA gene Genome sequencing and assembly.</title>
        <authorList>
            <person name="Kang M."/>
        </authorList>
    </citation>
    <scope>NUCLEOTIDE SEQUENCE [LARGE SCALE GENOMIC DNA]</scope>
    <source>
        <strain evidence="4 5">ITR2</strain>
    </source>
</reference>
<comment type="caution">
    <text evidence="4">The sequence shown here is derived from an EMBL/GenBank/DDBJ whole genome shotgun (WGS) entry which is preliminary data.</text>
</comment>
<feature type="region of interest" description="Disordered" evidence="1">
    <location>
        <begin position="23"/>
        <end position="47"/>
    </location>
</feature>
<protein>
    <submittedName>
        <fullName evidence="4">DUF927 domain-containing protein</fullName>
    </submittedName>
</protein>
<gene>
    <name evidence="4" type="ORF">JJB07_00490</name>
</gene>
<keyword evidence="5" id="KW-1185">Reference proteome</keyword>
<dbReference type="RefSeq" id="WP_201630230.1">
    <property type="nucleotide sequence ID" value="NZ_JAEQNB010000001.1"/>
</dbReference>
<dbReference type="Pfam" id="PF06048">
    <property type="entry name" value="DUF927"/>
    <property type="match status" value="1"/>
</dbReference>
<feature type="region of interest" description="Disordered" evidence="1">
    <location>
        <begin position="590"/>
        <end position="615"/>
    </location>
</feature>
<evidence type="ECO:0000259" key="3">
    <source>
        <dbReference type="Pfam" id="PF18662"/>
    </source>
</evidence>
<accession>A0ABS1J611</accession>
<evidence type="ECO:0000256" key="1">
    <source>
        <dbReference type="SAM" id="MobiDB-lite"/>
    </source>
</evidence>
<proteinExistence type="predicted"/>
<name>A0ABS1J611_9BACL</name>
<dbReference type="Pfam" id="PF18662">
    <property type="entry name" value="HTH_56"/>
    <property type="match status" value="1"/>
</dbReference>
<sequence>MPPIKKQPKKLAPSANVADIESKQALVSPNVASPSTSKEDKTLEKKNDMVFKGRQRTNGPLFEEDGYLWQVSSDPDGKPTRVCERIDIASMRQNIDTKEMELELVFNQHGQEMSKYISRGMLSRRNFLELMKYGVDVAEHTVSQILVYLNGREKRAPLKYAHSLVGFGEHDGAPIFKLQTAIGTNSEYIGNLLVESKGSFEEWARIVRDEVLGHTPLELALVMGLAAPVASLVAKETGLEVIVAHLYGDSTQGKTTATRLAVSPFGCPHTQQGGLIRLWNSTKNAMFASIRDTHGVPIVFDEASMHSGEFSTLIYQIAGGTERARLNKESELRESSQWSGVFFSNGEMSLLAKAVKNTGVRVRLTEFGNVNWTRSAANADALIEGLLKNYGHAGPVFVEHLMKIGIEAILNMWRAWRVRFHEQIAHKDQLSQRIADKMAIFLVTTELAKVALNVNFNTESIKKMLLEVVENISGEADLSKNAYNHLMEAVAQHNTKFETEHFEGNRSELWGKCESRNGRPREVLILPQVFNKIMAEGGFEDTTVILNKWRAQGILNCEAKKHTRKRVLCGRTVRVYVIQVKDDVEDELAWEEQKPKPRKRPVPSSPKASNLFDEN</sequence>
<evidence type="ECO:0000259" key="2">
    <source>
        <dbReference type="Pfam" id="PF06048"/>
    </source>
</evidence>
<feature type="compositionally biased region" description="Basic and acidic residues" evidence="1">
    <location>
        <begin position="37"/>
        <end position="47"/>
    </location>
</feature>
<dbReference type="Proteomes" id="UP000602284">
    <property type="component" value="Unassembled WGS sequence"/>
</dbReference>
<feature type="compositionally biased region" description="Polar residues" evidence="1">
    <location>
        <begin position="25"/>
        <end position="36"/>
    </location>
</feature>
<dbReference type="InterPro" id="IPR009270">
    <property type="entry name" value="DUF927"/>
</dbReference>
<organism evidence="4 5">
    <name type="scientific">Tumebacillus amylolyticus</name>
    <dbReference type="NCBI Taxonomy" id="2801339"/>
    <lineage>
        <taxon>Bacteria</taxon>
        <taxon>Bacillati</taxon>
        <taxon>Bacillota</taxon>
        <taxon>Bacilli</taxon>
        <taxon>Bacillales</taxon>
        <taxon>Alicyclobacillaceae</taxon>
        <taxon>Tumebacillus</taxon>
    </lineage>
</organism>
<dbReference type="EMBL" id="JAEQNB010000001">
    <property type="protein sequence ID" value="MBL0385108.1"/>
    <property type="molecule type" value="Genomic_DNA"/>
</dbReference>
<dbReference type="InterPro" id="IPR040538">
    <property type="entry name" value="Cch_HTH"/>
</dbReference>
<feature type="domain" description="DUF927" evidence="2">
    <location>
        <begin position="71"/>
        <end position="335"/>
    </location>
</feature>
<evidence type="ECO:0000313" key="4">
    <source>
        <dbReference type="EMBL" id="MBL0385108.1"/>
    </source>
</evidence>
<feature type="domain" description="Cch helix turn helix" evidence="3">
    <location>
        <begin position="477"/>
        <end position="582"/>
    </location>
</feature>